<accession>A0A0R2JCW4</accession>
<dbReference type="SUPFAM" id="SSF52309">
    <property type="entry name" value="N-(deoxy)ribosyltransferase-like"/>
    <property type="match status" value="1"/>
</dbReference>
<name>A0A0R2JCW4_9LACO</name>
<dbReference type="Pfam" id="PF05014">
    <property type="entry name" value="Nuc_deoxyrib_tr"/>
    <property type="match status" value="1"/>
</dbReference>
<dbReference type="Proteomes" id="UP000051655">
    <property type="component" value="Unassembled WGS sequence"/>
</dbReference>
<reference evidence="1 2" key="1">
    <citation type="journal article" date="2015" name="Genome Announc.">
        <title>Expanding the biotechnology potential of lactobacilli through comparative genomics of 213 strains and associated genera.</title>
        <authorList>
            <person name="Sun Z."/>
            <person name="Harris H.M."/>
            <person name="McCann A."/>
            <person name="Guo C."/>
            <person name="Argimon S."/>
            <person name="Zhang W."/>
            <person name="Yang X."/>
            <person name="Jeffery I.B."/>
            <person name="Cooney J.C."/>
            <person name="Kagawa T.F."/>
            <person name="Liu W."/>
            <person name="Song Y."/>
            <person name="Salvetti E."/>
            <person name="Wrobel A."/>
            <person name="Rasinkangas P."/>
            <person name="Parkhill J."/>
            <person name="Rea M.C."/>
            <person name="O'Sullivan O."/>
            <person name="Ritari J."/>
            <person name="Douillard F.P."/>
            <person name="Paul Ross R."/>
            <person name="Yang R."/>
            <person name="Briner A.E."/>
            <person name="Felis G.E."/>
            <person name="de Vos W.M."/>
            <person name="Barrangou R."/>
            <person name="Klaenhammer T.R."/>
            <person name="Caufield P.W."/>
            <person name="Cui Y."/>
            <person name="Zhang H."/>
            <person name="O'Toole P.W."/>
        </authorList>
    </citation>
    <scope>NUCLEOTIDE SEQUENCE [LARGE SCALE GENOMIC DNA]</scope>
    <source>
        <strain evidence="1 2">DSM 20593</strain>
    </source>
</reference>
<dbReference type="EMBL" id="JQBP01000003">
    <property type="protein sequence ID" value="KRN75170.1"/>
    <property type="molecule type" value="Genomic_DNA"/>
</dbReference>
<evidence type="ECO:0000313" key="2">
    <source>
        <dbReference type="Proteomes" id="UP000051655"/>
    </source>
</evidence>
<proteinExistence type="predicted"/>
<dbReference type="AlphaFoldDB" id="A0A0R2JCW4"/>
<sequence>MAQIYLAGPFFSDEQIARLERVEAALTQNPTVEDFYSPFRHPLEDLEFGSKEWASAIFAEDRHELHTAKAVVGIVDYVEDHVDPGTAWELGYAGMQEKPVIVFKEKDGGINLMISVPGHAFIRQAEDLATYDFNQLPKSEWDGPVF</sequence>
<dbReference type="PATRIC" id="fig|1616.3.peg.953"/>
<evidence type="ECO:0008006" key="3">
    <source>
        <dbReference type="Google" id="ProtNLM"/>
    </source>
</evidence>
<dbReference type="RefSeq" id="WP_057755410.1">
    <property type="nucleotide sequence ID" value="NZ_JQBP01000003.1"/>
</dbReference>
<dbReference type="Gene3D" id="3.40.50.450">
    <property type="match status" value="1"/>
</dbReference>
<protein>
    <recommendedName>
        <fullName evidence="3">Nucleoside 2-deoxyribosyltransferase</fullName>
    </recommendedName>
</protein>
<dbReference type="STRING" id="1616.IV73_GL000932"/>
<dbReference type="InterPro" id="IPR007710">
    <property type="entry name" value="Nucleoside_deoxyribTrfase"/>
</dbReference>
<gene>
    <name evidence="1" type="ORF">IV73_GL000932</name>
</gene>
<keyword evidence="2" id="KW-1185">Reference proteome</keyword>
<comment type="caution">
    <text evidence="1">The sequence shown here is derived from an EMBL/GenBank/DDBJ whole genome shotgun (WGS) entry which is preliminary data.</text>
</comment>
<dbReference type="OrthoDB" id="397706at2"/>
<organism evidence="1 2">
    <name type="scientific">Weissella kandleri</name>
    <dbReference type="NCBI Taxonomy" id="1616"/>
    <lineage>
        <taxon>Bacteria</taxon>
        <taxon>Bacillati</taxon>
        <taxon>Bacillota</taxon>
        <taxon>Bacilli</taxon>
        <taxon>Lactobacillales</taxon>
        <taxon>Lactobacillaceae</taxon>
        <taxon>Weissella</taxon>
    </lineage>
</organism>
<evidence type="ECO:0000313" key="1">
    <source>
        <dbReference type="EMBL" id="KRN75170.1"/>
    </source>
</evidence>